<protein>
    <recommendedName>
        <fullName evidence="4">YYY membrane protein</fullName>
    </recommendedName>
</protein>
<feature type="transmembrane region" description="Helical" evidence="1">
    <location>
        <begin position="292"/>
        <end position="310"/>
    </location>
</feature>
<dbReference type="PANTHER" id="PTHR10790:SF51">
    <property type="entry name" value="TETRATRICOPEPTIDE REPEAT PROTEIN"/>
    <property type="match status" value="1"/>
</dbReference>
<feature type="transmembrane region" description="Helical" evidence="1">
    <location>
        <begin position="68"/>
        <end position="85"/>
    </location>
</feature>
<gene>
    <name evidence="2" type="ORF">A2363_01570</name>
</gene>
<feature type="transmembrane region" description="Helical" evidence="1">
    <location>
        <begin position="97"/>
        <end position="114"/>
    </location>
</feature>
<evidence type="ECO:0008006" key="4">
    <source>
        <dbReference type="Google" id="ProtNLM"/>
    </source>
</evidence>
<feature type="transmembrane region" description="Helical" evidence="1">
    <location>
        <begin position="455"/>
        <end position="475"/>
    </location>
</feature>
<feature type="transmembrane region" description="Helical" evidence="1">
    <location>
        <begin position="38"/>
        <end position="62"/>
    </location>
</feature>
<feature type="transmembrane region" description="Helical" evidence="1">
    <location>
        <begin position="515"/>
        <end position="533"/>
    </location>
</feature>
<organism evidence="2 3">
    <name type="scientific">Candidatus Gottesmanbacteria bacterium RIFOXYB1_FULL_47_11</name>
    <dbReference type="NCBI Taxonomy" id="1798401"/>
    <lineage>
        <taxon>Bacteria</taxon>
        <taxon>Candidatus Gottesmaniibacteriota</taxon>
    </lineage>
</organism>
<name>A0A1F6BG53_9BACT</name>
<feature type="transmembrane region" description="Helical" evidence="1">
    <location>
        <begin position="210"/>
        <end position="233"/>
    </location>
</feature>
<evidence type="ECO:0000313" key="2">
    <source>
        <dbReference type="EMBL" id="OGG35916.1"/>
    </source>
</evidence>
<feature type="transmembrane region" description="Helical" evidence="1">
    <location>
        <begin position="177"/>
        <end position="198"/>
    </location>
</feature>
<dbReference type="Proteomes" id="UP000176186">
    <property type="component" value="Unassembled WGS sequence"/>
</dbReference>
<feature type="transmembrane region" description="Helical" evidence="1">
    <location>
        <begin position="374"/>
        <end position="392"/>
    </location>
</feature>
<feature type="transmembrane region" description="Helical" evidence="1">
    <location>
        <begin position="6"/>
        <end position="26"/>
    </location>
</feature>
<reference evidence="2 3" key="1">
    <citation type="journal article" date="2016" name="Nat. Commun.">
        <title>Thousands of microbial genomes shed light on interconnected biogeochemical processes in an aquifer system.</title>
        <authorList>
            <person name="Anantharaman K."/>
            <person name="Brown C.T."/>
            <person name="Hug L.A."/>
            <person name="Sharon I."/>
            <person name="Castelle C.J."/>
            <person name="Probst A.J."/>
            <person name="Thomas B.C."/>
            <person name="Singh A."/>
            <person name="Wilkins M.J."/>
            <person name="Karaoz U."/>
            <person name="Brodie E.L."/>
            <person name="Williams K.H."/>
            <person name="Hubbard S.S."/>
            <person name="Banfield J.F."/>
        </authorList>
    </citation>
    <scope>NUCLEOTIDE SEQUENCE [LARGE SCALE GENOMIC DNA]</scope>
</reference>
<dbReference type="STRING" id="1798401.A2363_01570"/>
<feature type="transmembrane region" description="Helical" evidence="1">
    <location>
        <begin position="345"/>
        <end position="362"/>
    </location>
</feature>
<accession>A0A1F6BG53</accession>
<sequence length="690" mass="78537">MLSDFWLVVQWWGTLFLVGAVAYPLTRRLFDGWHDHGYLFAKAVGMAAVTYLVYLGGVLHVVPFTSGAIWGAMAVVFLIGMFAQSPKKPASPTWKPILIEELFFFLCLLFWSWVKAHEPSIHGLEKFMDYGFTRSILNTQFFPAPDMWFAGSSINYYYFGHTVMAVLTRLSGIDLSVTFNLMLATIFAFCFTMSFSIGKQLLRGVGAIRELGGGLLTAFLATLAGNMQTLYAFTQGYTGEDVKPFWHLLWPLKDVWQKLGEGINIYWYANATRFIPYTIHEFPSYSFVVSDVHGHVLSIPFVLLAIALLIQQWGTKGAKGTWGRLLFYGFLCGVLFATNALDGPIYLGLFIVALFVYQGTKGARGHWEKFAKRIGVVVAAAALTSIPFLMHFKSFVNGVAVNCPPALVSDTQIGPILFEGVEKCQHSPLWMMWLLWGFFVYCGVWLLASKKKHMLLAVFFFFSLALIIFPEFFYFKDIYPMHFRSNTMFKLGYQAFIMFSIVAGYAIVTLSRNKIFLLFLIPQLFLVSIYPIFSVRSYFNSLRVYDGLDGLVWLKNQYPDDWEGIRWLNQQQKYTLPVIVEADGDSYTDYARISAFTGLPTIIGWPVHEWLWRGTYDVVAPRREEVRQMYESEDVGLTRSILESYGVKYVIVGELEREKYTALQEAKFSALGTAVFTHGKTVIYRINEAP</sequence>
<keyword evidence="1" id="KW-0472">Membrane</keyword>
<evidence type="ECO:0000256" key="1">
    <source>
        <dbReference type="SAM" id="Phobius"/>
    </source>
</evidence>
<keyword evidence="1" id="KW-1133">Transmembrane helix</keyword>
<comment type="caution">
    <text evidence="2">The sequence shown here is derived from an EMBL/GenBank/DDBJ whole genome shotgun (WGS) entry which is preliminary data.</text>
</comment>
<evidence type="ECO:0000313" key="3">
    <source>
        <dbReference type="Proteomes" id="UP000176186"/>
    </source>
</evidence>
<keyword evidence="1" id="KW-0812">Transmembrane</keyword>
<dbReference type="EMBL" id="MFKE01000003">
    <property type="protein sequence ID" value="OGG35916.1"/>
    <property type="molecule type" value="Genomic_DNA"/>
</dbReference>
<dbReference type="PANTHER" id="PTHR10790">
    <property type="entry name" value="TPR-DOMAIN CONTAINING PROTEIN"/>
    <property type="match status" value="1"/>
</dbReference>
<dbReference type="InterPro" id="IPR018746">
    <property type="entry name" value="DUF2298"/>
</dbReference>
<proteinExistence type="predicted"/>
<dbReference type="Pfam" id="PF10060">
    <property type="entry name" value="DUF2298"/>
    <property type="match status" value="1"/>
</dbReference>
<feature type="transmembrane region" description="Helical" evidence="1">
    <location>
        <begin position="430"/>
        <end position="448"/>
    </location>
</feature>
<dbReference type="AlphaFoldDB" id="A0A1F6BG53"/>
<feature type="transmembrane region" description="Helical" evidence="1">
    <location>
        <begin position="487"/>
        <end position="508"/>
    </location>
</feature>